<feature type="domain" description="Putative 5'-nucleotidase C-terminal" evidence="3">
    <location>
        <begin position="392"/>
        <end position="589"/>
    </location>
</feature>
<feature type="signal peptide" evidence="2">
    <location>
        <begin position="1"/>
        <end position="21"/>
    </location>
</feature>
<dbReference type="Gene3D" id="3.60.21.10">
    <property type="match status" value="1"/>
</dbReference>
<accession>A0A4Y7PY22</accession>
<dbReference type="VEuPathDB" id="FungiDB:BD410DRAFT_792116"/>
<dbReference type="GO" id="GO:0005829">
    <property type="term" value="C:cytosol"/>
    <property type="evidence" value="ECO:0007669"/>
    <property type="project" value="TreeGrafter"/>
</dbReference>
<dbReference type="Pfam" id="PF21953">
    <property type="entry name" value="NadN_nucleosid_C"/>
    <property type="match status" value="1"/>
</dbReference>
<gene>
    <name evidence="4" type="ORF">BD410DRAFT_792116</name>
</gene>
<dbReference type="GO" id="GO:0016787">
    <property type="term" value="F:hydrolase activity"/>
    <property type="evidence" value="ECO:0007669"/>
    <property type="project" value="InterPro"/>
</dbReference>
<dbReference type="PANTHER" id="PTHR11575:SF22">
    <property type="entry name" value="ADL392WP"/>
    <property type="match status" value="1"/>
</dbReference>
<organism evidence="4 5">
    <name type="scientific">Rickenella mellea</name>
    <dbReference type="NCBI Taxonomy" id="50990"/>
    <lineage>
        <taxon>Eukaryota</taxon>
        <taxon>Fungi</taxon>
        <taxon>Dikarya</taxon>
        <taxon>Basidiomycota</taxon>
        <taxon>Agaricomycotina</taxon>
        <taxon>Agaricomycetes</taxon>
        <taxon>Hymenochaetales</taxon>
        <taxon>Rickenellaceae</taxon>
        <taxon>Rickenella</taxon>
    </lineage>
</organism>
<dbReference type="SUPFAM" id="SSF56300">
    <property type="entry name" value="Metallo-dependent phosphatases"/>
    <property type="match status" value="1"/>
</dbReference>
<feature type="chain" id="PRO_5021211304" description="Putative 5'-nucleotidase C-terminal domain-containing protein" evidence="2">
    <location>
        <begin position="22"/>
        <end position="627"/>
    </location>
</feature>
<proteinExistence type="predicted"/>
<dbReference type="InterPro" id="IPR036907">
    <property type="entry name" value="5'-Nucleotdase_C_sf"/>
</dbReference>
<dbReference type="PIRSF" id="PIRSF017316">
    <property type="entry name" value="Pesterase_C1039"/>
    <property type="match status" value="1"/>
</dbReference>
<keyword evidence="5" id="KW-1185">Reference proteome</keyword>
<dbReference type="FunFam" id="3.60.21.10:FF:000043">
    <property type="entry name" value="Ser/Thr protein phosphatase family"/>
    <property type="match status" value="1"/>
</dbReference>
<dbReference type="Proteomes" id="UP000294933">
    <property type="component" value="Unassembled WGS sequence"/>
</dbReference>
<feature type="region of interest" description="Disordered" evidence="1">
    <location>
        <begin position="25"/>
        <end position="49"/>
    </location>
</feature>
<evidence type="ECO:0000259" key="3">
    <source>
        <dbReference type="Pfam" id="PF21953"/>
    </source>
</evidence>
<dbReference type="InterPro" id="IPR053828">
    <property type="entry name" value="Nucleosidase_C"/>
</dbReference>
<sequence>MVLAVSLLSTLLLLGLTTVNACPGDDSHSHSHSQIKRANPSSPVTPPSRPLVWGDVNVIHTTDTHGWLLGHQKASSPEPNYSGDFGDFASFVTHMKEIALQKDVDLLLVDTGDLHDGTGLSDGFPPGGLDGHDSNQFIKQLPYDVLSIGNHELSDGYAVALDMHTDFAPHWNGRYLSSNVNITVFDKAQNKVSVPVGERFVKFRTRKGRKVTSLGVLFDFTGNAPNTTVQKVEDMVKEAWFADAIKDAPDFFLLIGHMPVSRDNWPTVYNAVRAVHPTTPILIFGGHTHIRDCLQFDGRSMALESGRYMETVGWMSVKLDKHLIDSPSSTAPAKNLTFSRRYLDPNRVTYEFHTGRKMSTFDTPRGRDITQGLNGLAQRFDLSFQFGTAPHDFLLNRAPFPSNDSLLTLFIQEAAPVALAINNTRASIPNIMITNSGSQRFDVLAGPFTKNDQFTASPFSDAFLFIPNVPFSVGNSVLPALNHQGAQEKRRILEGREEEEYKRGYVDRRYMVWLEEMARREGAAEKRAAANLTLGYVTTDSCPGVGDDTIHTPLPFFSTPDFIGSVPPNVPTTTPIDLVFVDFIETQLLGILNSLQKTQNFTTADVKSYSPILANQVLGVFAQQAWN</sequence>
<dbReference type="InterPro" id="IPR014485">
    <property type="entry name" value="Pesterase_C1039"/>
</dbReference>
<dbReference type="OrthoDB" id="7722975at2759"/>
<dbReference type="AlphaFoldDB" id="A0A4Y7PY22"/>
<reference evidence="4 5" key="1">
    <citation type="submission" date="2018-06" db="EMBL/GenBank/DDBJ databases">
        <title>A transcriptomic atlas of mushroom development highlights an independent origin of complex multicellularity.</title>
        <authorList>
            <consortium name="DOE Joint Genome Institute"/>
            <person name="Krizsan K."/>
            <person name="Almasi E."/>
            <person name="Merenyi Z."/>
            <person name="Sahu N."/>
            <person name="Viragh M."/>
            <person name="Koszo T."/>
            <person name="Mondo S."/>
            <person name="Kiss B."/>
            <person name="Balint B."/>
            <person name="Kues U."/>
            <person name="Barry K."/>
            <person name="Hegedus J.C."/>
            <person name="Henrissat B."/>
            <person name="Johnson J."/>
            <person name="Lipzen A."/>
            <person name="Ohm R."/>
            <person name="Nagy I."/>
            <person name="Pangilinan J."/>
            <person name="Yan J."/>
            <person name="Xiong Y."/>
            <person name="Grigoriev I.V."/>
            <person name="Hibbett D.S."/>
            <person name="Nagy L.G."/>
        </authorList>
    </citation>
    <scope>NUCLEOTIDE SEQUENCE [LARGE SCALE GENOMIC DNA]</scope>
    <source>
        <strain evidence="4 5">SZMC22713</strain>
    </source>
</reference>
<evidence type="ECO:0000256" key="1">
    <source>
        <dbReference type="SAM" id="MobiDB-lite"/>
    </source>
</evidence>
<dbReference type="EMBL" id="ML170196">
    <property type="protein sequence ID" value="TDL19499.1"/>
    <property type="molecule type" value="Genomic_DNA"/>
</dbReference>
<evidence type="ECO:0000313" key="5">
    <source>
        <dbReference type="Proteomes" id="UP000294933"/>
    </source>
</evidence>
<dbReference type="PANTHER" id="PTHR11575">
    <property type="entry name" value="5'-NUCLEOTIDASE-RELATED"/>
    <property type="match status" value="1"/>
</dbReference>
<dbReference type="GO" id="GO:0005576">
    <property type="term" value="C:extracellular region"/>
    <property type="evidence" value="ECO:0007669"/>
    <property type="project" value="UniProtKB-ARBA"/>
</dbReference>
<evidence type="ECO:0000256" key="2">
    <source>
        <dbReference type="SAM" id="SignalP"/>
    </source>
</evidence>
<dbReference type="InterPro" id="IPR006179">
    <property type="entry name" value="5_nucleotidase/apyrase"/>
</dbReference>
<protein>
    <recommendedName>
        <fullName evidence="3">Putative 5'-nucleotidase C-terminal domain-containing protein</fullName>
    </recommendedName>
</protein>
<dbReference type="STRING" id="50990.A0A4Y7PY22"/>
<dbReference type="CDD" id="cd07407">
    <property type="entry name" value="MPP_YHR202W_N"/>
    <property type="match status" value="1"/>
</dbReference>
<keyword evidence="2" id="KW-0732">Signal</keyword>
<dbReference type="InterPro" id="IPR041823">
    <property type="entry name" value="YHR202W_N"/>
</dbReference>
<name>A0A4Y7PY22_9AGAM</name>
<dbReference type="SUPFAM" id="SSF55816">
    <property type="entry name" value="5'-nucleotidase (syn. UDP-sugar hydrolase), C-terminal domain"/>
    <property type="match status" value="1"/>
</dbReference>
<evidence type="ECO:0000313" key="4">
    <source>
        <dbReference type="EMBL" id="TDL19499.1"/>
    </source>
</evidence>
<dbReference type="Gene3D" id="3.90.780.10">
    <property type="entry name" value="5'-Nucleotidase, C-terminal domain"/>
    <property type="match status" value="2"/>
</dbReference>
<dbReference type="InterPro" id="IPR029052">
    <property type="entry name" value="Metallo-depent_PP-like"/>
</dbReference>
<dbReference type="GO" id="GO:0009166">
    <property type="term" value="P:nucleotide catabolic process"/>
    <property type="evidence" value="ECO:0007669"/>
    <property type="project" value="InterPro"/>
</dbReference>